<dbReference type="EMBL" id="JAPVEA010000006">
    <property type="protein sequence ID" value="KAJ5449517.1"/>
    <property type="molecule type" value="Genomic_DNA"/>
</dbReference>
<comment type="caution">
    <text evidence="3">The sequence shown here is derived from an EMBL/GenBank/DDBJ whole genome shotgun (WGS) entry which is preliminary data.</text>
</comment>
<evidence type="ECO:0000313" key="4">
    <source>
        <dbReference type="Proteomes" id="UP001213681"/>
    </source>
</evidence>
<evidence type="ECO:0000256" key="2">
    <source>
        <dbReference type="ARBA" id="ARBA00022737"/>
    </source>
</evidence>
<dbReference type="InterPro" id="IPR036322">
    <property type="entry name" value="WD40_repeat_dom_sf"/>
</dbReference>
<dbReference type="PANTHER" id="PTHR19848:SF8">
    <property type="entry name" value="F-BOX AND WD REPEAT DOMAIN CONTAINING 7"/>
    <property type="match status" value="1"/>
</dbReference>
<dbReference type="AlphaFoldDB" id="A0AAD6G1A5"/>
<dbReference type="Proteomes" id="UP001213681">
    <property type="component" value="Unassembled WGS sequence"/>
</dbReference>
<keyword evidence="2" id="KW-0677">Repeat</keyword>
<dbReference type="InterPro" id="IPR015943">
    <property type="entry name" value="WD40/YVTN_repeat-like_dom_sf"/>
</dbReference>
<gene>
    <name evidence="3" type="ORF">N7458_005966</name>
</gene>
<accession>A0AAD6G1A5</accession>
<dbReference type="GeneID" id="81599591"/>
<evidence type="ECO:0000256" key="1">
    <source>
        <dbReference type="ARBA" id="ARBA00022574"/>
    </source>
</evidence>
<evidence type="ECO:0000313" key="3">
    <source>
        <dbReference type="EMBL" id="KAJ5449517.1"/>
    </source>
</evidence>
<reference evidence="3" key="2">
    <citation type="journal article" date="2023" name="IMA Fungus">
        <title>Comparative genomic study of the Penicillium genus elucidates a diverse pangenome and 15 lateral gene transfer events.</title>
        <authorList>
            <person name="Petersen C."/>
            <person name="Sorensen T."/>
            <person name="Nielsen M.R."/>
            <person name="Sondergaard T.E."/>
            <person name="Sorensen J.L."/>
            <person name="Fitzpatrick D.A."/>
            <person name="Frisvad J.C."/>
            <person name="Nielsen K.L."/>
        </authorList>
    </citation>
    <scope>NUCLEOTIDE SEQUENCE</scope>
    <source>
        <strain evidence="3">IBT 16125</strain>
    </source>
</reference>
<dbReference type="Gene3D" id="2.130.10.10">
    <property type="entry name" value="YVTN repeat-like/Quinoprotein amine dehydrogenase"/>
    <property type="match status" value="2"/>
</dbReference>
<proteinExistence type="predicted"/>
<sequence>MNSNCELIHRERVMGLQFSRSGNQLATYGPTMTTLWDVSTKRPSETFSNTPNTTVLALAFAKDDCAIFMFSDDYVLRKVILDGSAQNCETIDLGAHRETASHWVNPSCATFDHQTNFLAVGFRGDPIEVWDIQSFDCVERLGGLSYPQSDVLQLCWCPQPDRLIVRQGNGCLRILDLLRHAPIATCIDTVSVMSYNATSEFLVTGDMAGTVTVRRIHDLALLYHARGSESSILALSVAPGGGKVYGIQSSKCIVWEPSLLATMASHQRGQVPFSSGYLSQGPQLTQDDSFVTALATCERSSAYCAGYANGQIRVIFRDGTGSFLDLPTRVRIERLLWSPDEQYLAIVDLGARVFIMSMDHERYRSNQLTPIRLQSCVEQILFQRTSQALLVVTKDDMLTWDLGTGNMKASHHSLGSHSRWINHPTKDGLILGMGPDNVLIYQWHNHLTVSSISLDNSMSYLTFGLGLLDYVKTEPSSMTLHPTSATCQVKRVLSSPDASMLLLVTTRQTKESISGSQFLQIPMRELNDKIALSHGVVCPFPLIESLSDIIAMPLGFLSQESSEGAMVQVPGNRLIFLNKENWICSTWIDSSNEEHPVQRHIFLPDDWLAAGDMSLIQFRSDRIYIPRSEHIVIIRNALDVSY</sequence>
<dbReference type="SUPFAM" id="SSF50978">
    <property type="entry name" value="WD40 repeat-like"/>
    <property type="match status" value="2"/>
</dbReference>
<name>A0AAD6G1A5_9EURO</name>
<dbReference type="PANTHER" id="PTHR19848">
    <property type="entry name" value="WD40 REPEAT PROTEIN"/>
    <property type="match status" value="1"/>
</dbReference>
<protein>
    <submittedName>
        <fullName evidence="3">Uncharacterized protein</fullName>
    </submittedName>
</protein>
<keyword evidence="1" id="KW-0853">WD repeat</keyword>
<dbReference type="RefSeq" id="XP_056765052.1">
    <property type="nucleotide sequence ID" value="XM_056909348.1"/>
</dbReference>
<reference evidence="3" key="1">
    <citation type="submission" date="2022-12" db="EMBL/GenBank/DDBJ databases">
        <authorList>
            <person name="Petersen C."/>
        </authorList>
    </citation>
    <scope>NUCLEOTIDE SEQUENCE</scope>
    <source>
        <strain evidence="3">IBT 16125</strain>
    </source>
</reference>
<organism evidence="3 4">
    <name type="scientific">Penicillium daleae</name>
    <dbReference type="NCBI Taxonomy" id="63821"/>
    <lineage>
        <taxon>Eukaryota</taxon>
        <taxon>Fungi</taxon>
        <taxon>Dikarya</taxon>
        <taxon>Ascomycota</taxon>
        <taxon>Pezizomycotina</taxon>
        <taxon>Eurotiomycetes</taxon>
        <taxon>Eurotiomycetidae</taxon>
        <taxon>Eurotiales</taxon>
        <taxon>Aspergillaceae</taxon>
        <taxon>Penicillium</taxon>
    </lineage>
</organism>
<keyword evidence="4" id="KW-1185">Reference proteome</keyword>